<dbReference type="EMBL" id="CP021780">
    <property type="protein sequence ID" value="ASA23484.1"/>
    <property type="molecule type" value="Genomic_DNA"/>
</dbReference>
<dbReference type="RefSeq" id="WP_087917472.1">
    <property type="nucleotide sequence ID" value="NZ_CP021780.1"/>
</dbReference>
<keyword evidence="1" id="KW-0732">Signal</keyword>
<accession>A0A2Z2KCB7</accession>
<evidence type="ECO:0008006" key="4">
    <source>
        <dbReference type="Google" id="ProtNLM"/>
    </source>
</evidence>
<name>A0A2Z2KCB7_9BACL</name>
<reference evidence="2 3" key="1">
    <citation type="submission" date="2017-06" db="EMBL/GenBank/DDBJ databases">
        <title>Complete genome sequence of Paenibacillus donghaensis KCTC 13049T isolated from East Sea sediment, South Korea.</title>
        <authorList>
            <person name="Jung B.K."/>
            <person name="Hong S.-J."/>
            <person name="Shin J.-H."/>
        </authorList>
    </citation>
    <scope>NUCLEOTIDE SEQUENCE [LARGE SCALE GENOMIC DNA]</scope>
    <source>
        <strain evidence="2 3">KCTC 13049</strain>
    </source>
</reference>
<organism evidence="2 3">
    <name type="scientific">Paenibacillus donghaensis</name>
    <dbReference type="NCBI Taxonomy" id="414771"/>
    <lineage>
        <taxon>Bacteria</taxon>
        <taxon>Bacillati</taxon>
        <taxon>Bacillota</taxon>
        <taxon>Bacilli</taxon>
        <taxon>Bacillales</taxon>
        <taxon>Paenibacillaceae</taxon>
        <taxon>Paenibacillus</taxon>
    </lineage>
</organism>
<sequence>MKIRYKRAVLTTAVFVLVTALASGCTKGNSKDAESTAKQDVTITTARMVGADFTFKNGESTDDNVHTRWAKDVMGITLKNEWTVGTSDAYTTKLRLLLNSNQKLSAASLQPTQ</sequence>
<evidence type="ECO:0000256" key="1">
    <source>
        <dbReference type="SAM" id="SignalP"/>
    </source>
</evidence>
<dbReference type="Proteomes" id="UP000249890">
    <property type="component" value="Chromosome"/>
</dbReference>
<evidence type="ECO:0000313" key="2">
    <source>
        <dbReference type="EMBL" id="ASA23484.1"/>
    </source>
</evidence>
<protein>
    <recommendedName>
        <fullName evidence="4">Solute-binding protein family 5 domain-containing protein</fullName>
    </recommendedName>
</protein>
<dbReference type="PROSITE" id="PS51257">
    <property type="entry name" value="PROKAR_LIPOPROTEIN"/>
    <property type="match status" value="1"/>
</dbReference>
<dbReference type="AlphaFoldDB" id="A0A2Z2KCB7"/>
<gene>
    <name evidence="2" type="ORF">B9T62_23380</name>
</gene>
<feature type="signal peptide" evidence="1">
    <location>
        <begin position="1"/>
        <end position="22"/>
    </location>
</feature>
<feature type="chain" id="PRO_5038601457" description="Solute-binding protein family 5 domain-containing protein" evidence="1">
    <location>
        <begin position="23"/>
        <end position="113"/>
    </location>
</feature>
<keyword evidence="3" id="KW-1185">Reference proteome</keyword>
<proteinExistence type="predicted"/>
<evidence type="ECO:0000313" key="3">
    <source>
        <dbReference type="Proteomes" id="UP000249890"/>
    </source>
</evidence>
<dbReference type="KEGG" id="pdh:B9T62_23380"/>